<reference evidence="3 4" key="1">
    <citation type="submission" date="2019-01" db="EMBL/GenBank/DDBJ databases">
        <title>Oerskovia turbata Genome sequencing and assembly.</title>
        <authorList>
            <person name="Dou T."/>
        </authorList>
    </citation>
    <scope>NUCLEOTIDE SEQUENCE [LARGE SCALE GENOMIC DNA]</scope>
    <source>
        <strain evidence="2 3">JCM12123</strain>
        <strain evidence="1 4">JCM3160</strain>
    </source>
</reference>
<dbReference type="EMBL" id="SDJR01000005">
    <property type="protein sequence ID" value="RXR25804.1"/>
    <property type="molecule type" value="Genomic_DNA"/>
</dbReference>
<dbReference type="OrthoDB" id="9182871at2"/>
<evidence type="ECO:0000313" key="3">
    <source>
        <dbReference type="Proteomes" id="UP000289805"/>
    </source>
</evidence>
<dbReference type="AlphaFoldDB" id="A0A4Q1KUQ4"/>
<dbReference type="InterPro" id="IPR009959">
    <property type="entry name" value="Cyclase_SnoaL-like"/>
</dbReference>
<dbReference type="RefSeq" id="WP_030151192.1">
    <property type="nucleotide sequence ID" value="NZ_JOFV01000006.1"/>
</dbReference>
<evidence type="ECO:0000313" key="1">
    <source>
        <dbReference type="EMBL" id="RXR25804.1"/>
    </source>
</evidence>
<dbReference type="STRING" id="1713.GCA_000718325_01666"/>
<evidence type="ECO:0000313" key="4">
    <source>
        <dbReference type="Proteomes" id="UP000290517"/>
    </source>
</evidence>
<evidence type="ECO:0000313" key="2">
    <source>
        <dbReference type="EMBL" id="RXR33370.1"/>
    </source>
</evidence>
<dbReference type="Proteomes" id="UP000289805">
    <property type="component" value="Unassembled WGS sequence"/>
</dbReference>
<comment type="caution">
    <text evidence="2">The sequence shown here is derived from an EMBL/GenBank/DDBJ whole genome shotgun (WGS) entry which is preliminary data.</text>
</comment>
<accession>A0A4Q1KUQ4</accession>
<keyword evidence="4" id="KW-1185">Reference proteome</keyword>
<proteinExistence type="predicted"/>
<organism evidence="2 3">
    <name type="scientific">Oerskovia turbata</name>
    <dbReference type="NCBI Taxonomy" id="1713"/>
    <lineage>
        <taxon>Bacteria</taxon>
        <taxon>Bacillati</taxon>
        <taxon>Actinomycetota</taxon>
        <taxon>Actinomycetes</taxon>
        <taxon>Micrococcales</taxon>
        <taxon>Cellulomonadaceae</taxon>
        <taxon>Oerskovia</taxon>
    </lineage>
</organism>
<dbReference type="Proteomes" id="UP000290517">
    <property type="component" value="Unassembled WGS sequence"/>
</dbReference>
<dbReference type="SUPFAM" id="SSF54427">
    <property type="entry name" value="NTF2-like"/>
    <property type="match status" value="1"/>
</dbReference>
<dbReference type="EMBL" id="SDJQ01000014">
    <property type="protein sequence ID" value="RXR33370.1"/>
    <property type="molecule type" value="Genomic_DNA"/>
</dbReference>
<dbReference type="GO" id="GO:0030638">
    <property type="term" value="P:polyketide metabolic process"/>
    <property type="evidence" value="ECO:0007669"/>
    <property type="project" value="InterPro"/>
</dbReference>
<gene>
    <name evidence="1" type="ORF">EQW73_09905</name>
    <name evidence="2" type="ORF">EQW78_11365</name>
</gene>
<dbReference type="PANTHER" id="PTHR38436:SF1">
    <property type="entry name" value="ESTER CYCLASE"/>
    <property type="match status" value="1"/>
</dbReference>
<dbReference type="PANTHER" id="PTHR38436">
    <property type="entry name" value="POLYKETIDE CYCLASE SNOAL-LIKE DOMAIN"/>
    <property type="match status" value="1"/>
</dbReference>
<protein>
    <submittedName>
        <fullName evidence="2">Ester cyclase</fullName>
    </submittedName>
</protein>
<name>A0A4Q1KUQ4_9CELL</name>
<dbReference type="InterPro" id="IPR032710">
    <property type="entry name" value="NTF2-like_dom_sf"/>
</dbReference>
<dbReference type="Gene3D" id="3.10.450.50">
    <property type="match status" value="1"/>
</dbReference>
<sequence>MSTPASEALVREFFAVVRSGTAPHRAGDFMAPRVRAHQVQAEAPTTVERTPEQYAEHVEEMIAAYGPFRLTIDEVLAAGDKVYVRWTQEGNHVGEIDGHAPTGRPVVQVASCVYRVEDGRIVEYWMQIDRAGLAVQLTAT</sequence>
<dbReference type="Pfam" id="PF07366">
    <property type="entry name" value="SnoaL"/>
    <property type="match status" value="1"/>
</dbReference>